<sequence length="72" mass="8100">MKECYKVCLALLLLICVVLGYSLTKINEGYVNQTCSDYKSFDCSNSEDMSGNKCVWFNDTQTDSGICMNANY</sequence>
<name>A0A6C0EVR8_9ZZZZ</name>
<evidence type="ECO:0000313" key="1">
    <source>
        <dbReference type="EMBL" id="QHT32330.1"/>
    </source>
</evidence>
<protein>
    <submittedName>
        <fullName evidence="1">Uncharacterized protein</fullName>
    </submittedName>
</protein>
<accession>A0A6C0EVR8</accession>
<reference evidence="1" key="1">
    <citation type="journal article" date="2020" name="Nature">
        <title>Giant virus diversity and host interactions through global metagenomics.</title>
        <authorList>
            <person name="Schulz F."/>
            <person name="Roux S."/>
            <person name="Paez-Espino D."/>
            <person name="Jungbluth S."/>
            <person name="Walsh D.A."/>
            <person name="Denef V.J."/>
            <person name="McMahon K.D."/>
            <person name="Konstantinidis K.T."/>
            <person name="Eloe-Fadrosh E.A."/>
            <person name="Kyrpides N.C."/>
            <person name="Woyke T."/>
        </authorList>
    </citation>
    <scope>NUCLEOTIDE SEQUENCE</scope>
    <source>
        <strain evidence="1">GVMAG-M-3300009159-65</strain>
    </source>
</reference>
<dbReference type="AlphaFoldDB" id="A0A6C0EVR8"/>
<proteinExistence type="predicted"/>
<organism evidence="1">
    <name type="scientific">viral metagenome</name>
    <dbReference type="NCBI Taxonomy" id="1070528"/>
    <lineage>
        <taxon>unclassified sequences</taxon>
        <taxon>metagenomes</taxon>
        <taxon>organismal metagenomes</taxon>
    </lineage>
</organism>
<dbReference type="EMBL" id="MN738935">
    <property type="protein sequence ID" value="QHT32330.1"/>
    <property type="molecule type" value="Genomic_DNA"/>
</dbReference>